<gene>
    <name evidence="3" type="ORF">E5676_scaffold606G00870</name>
    <name evidence="2" type="ORF">E6C27_scaffold90G00830</name>
</gene>
<feature type="region of interest" description="Disordered" evidence="1">
    <location>
        <begin position="1"/>
        <end position="34"/>
    </location>
</feature>
<dbReference type="EMBL" id="SSTE01001308">
    <property type="protein sequence ID" value="KAA0065632.1"/>
    <property type="molecule type" value="Genomic_DNA"/>
</dbReference>
<dbReference type="EMBL" id="SSTD01013339">
    <property type="protein sequence ID" value="TYK07201.1"/>
    <property type="molecule type" value="Genomic_DNA"/>
</dbReference>
<feature type="region of interest" description="Disordered" evidence="1">
    <location>
        <begin position="46"/>
        <end position="88"/>
    </location>
</feature>
<proteinExistence type="predicted"/>
<dbReference type="Proteomes" id="UP000321393">
    <property type="component" value="Unassembled WGS sequence"/>
</dbReference>
<dbReference type="Proteomes" id="UP000321947">
    <property type="component" value="Unassembled WGS sequence"/>
</dbReference>
<feature type="compositionally biased region" description="Polar residues" evidence="1">
    <location>
        <begin position="11"/>
        <end position="25"/>
    </location>
</feature>
<accession>A0A5A7VBG8</accession>
<evidence type="ECO:0000313" key="2">
    <source>
        <dbReference type="EMBL" id="KAA0065632.1"/>
    </source>
</evidence>
<evidence type="ECO:0000313" key="4">
    <source>
        <dbReference type="Proteomes" id="UP000321393"/>
    </source>
</evidence>
<organism evidence="2 4">
    <name type="scientific">Cucumis melo var. makuwa</name>
    <name type="common">Oriental melon</name>
    <dbReference type="NCBI Taxonomy" id="1194695"/>
    <lineage>
        <taxon>Eukaryota</taxon>
        <taxon>Viridiplantae</taxon>
        <taxon>Streptophyta</taxon>
        <taxon>Embryophyta</taxon>
        <taxon>Tracheophyta</taxon>
        <taxon>Spermatophyta</taxon>
        <taxon>Magnoliopsida</taxon>
        <taxon>eudicotyledons</taxon>
        <taxon>Gunneridae</taxon>
        <taxon>Pentapetalae</taxon>
        <taxon>rosids</taxon>
        <taxon>fabids</taxon>
        <taxon>Cucurbitales</taxon>
        <taxon>Cucurbitaceae</taxon>
        <taxon>Benincaseae</taxon>
        <taxon>Cucumis</taxon>
    </lineage>
</organism>
<protein>
    <submittedName>
        <fullName evidence="2">Uncharacterized protein</fullName>
    </submittedName>
</protein>
<name>A0A5A7VBG8_CUCMM</name>
<evidence type="ECO:0000256" key="1">
    <source>
        <dbReference type="SAM" id="MobiDB-lite"/>
    </source>
</evidence>
<feature type="compositionally biased region" description="Basic and acidic residues" evidence="1">
    <location>
        <begin position="62"/>
        <end position="88"/>
    </location>
</feature>
<reference evidence="4 5" key="1">
    <citation type="submission" date="2019-08" db="EMBL/GenBank/DDBJ databases">
        <title>Draft genome sequences of two oriental melons (Cucumis melo L. var makuwa).</title>
        <authorList>
            <person name="Kwon S.-Y."/>
        </authorList>
    </citation>
    <scope>NUCLEOTIDE SEQUENCE [LARGE SCALE GENOMIC DNA]</scope>
    <source>
        <strain evidence="5">cv. Chang Bougi</strain>
        <strain evidence="4">cv. SW 3</strain>
        <tissue evidence="2">Leaf</tissue>
    </source>
</reference>
<sequence>MPKQKRGKQINEGQTSHYVPENFSSESDEDNVPISKRKLFETVFKGKGKESAAENVSKKRKFEKDVRASEQKKMKKSDKKEAVEKHNK</sequence>
<evidence type="ECO:0000313" key="3">
    <source>
        <dbReference type="EMBL" id="TYK07201.1"/>
    </source>
</evidence>
<comment type="caution">
    <text evidence="2">The sequence shown here is derived from an EMBL/GenBank/DDBJ whole genome shotgun (WGS) entry which is preliminary data.</text>
</comment>
<dbReference type="AlphaFoldDB" id="A0A5A7VBG8"/>
<evidence type="ECO:0000313" key="5">
    <source>
        <dbReference type="Proteomes" id="UP000321947"/>
    </source>
</evidence>